<dbReference type="GO" id="GO:0005179">
    <property type="term" value="F:hormone activity"/>
    <property type="evidence" value="ECO:0007669"/>
    <property type="project" value="InterPro"/>
</dbReference>
<dbReference type="GeneID" id="110976349"/>
<dbReference type="Gene3D" id="1.10.100.10">
    <property type="entry name" value="Insulin-like"/>
    <property type="match status" value="1"/>
</dbReference>
<evidence type="ECO:0000259" key="2">
    <source>
        <dbReference type="Pfam" id="PF00049"/>
    </source>
</evidence>
<dbReference type="AlphaFoldDB" id="A0A8B7XZP3"/>
<evidence type="ECO:0000256" key="1">
    <source>
        <dbReference type="SAM" id="SignalP"/>
    </source>
</evidence>
<dbReference type="KEGG" id="aplc:110976349"/>
<dbReference type="RefSeq" id="XP_022085226.1">
    <property type="nucleotide sequence ID" value="XM_022229534.1"/>
</dbReference>
<dbReference type="Pfam" id="PF00049">
    <property type="entry name" value="Insulin"/>
    <property type="match status" value="1"/>
</dbReference>
<dbReference type="Proteomes" id="UP000694845">
    <property type="component" value="Unplaced"/>
</dbReference>
<organism evidence="3 4">
    <name type="scientific">Acanthaster planci</name>
    <name type="common">Crown-of-thorns starfish</name>
    <dbReference type="NCBI Taxonomy" id="133434"/>
    <lineage>
        <taxon>Eukaryota</taxon>
        <taxon>Metazoa</taxon>
        <taxon>Echinodermata</taxon>
        <taxon>Eleutherozoa</taxon>
        <taxon>Asterozoa</taxon>
        <taxon>Asteroidea</taxon>
        <taxon>Valvatacea</taxon>
        <taxon>Valvatida</taxon>
        <taxon>Acanthasteridae</taxon>
        <taxon>Acanthaster</taxon>
    </lineage>
</organism>
<keyword evidence="1" id="KW-0732">Signal</keyword>
<evidence type="ECO:0000313" key="3">
    <source>
        <dbReference type="Proteomes" id="UP000694845"/>
    </source>
</evidence>
<gene>
    <name evidence="4" type="primary">LOC110976349</name>
</gene>
<proteinExistence type="predicted"/>
<reference evidence="4" key="1">
    <citation type="submission" date="2025-08" db="UniProtKB">
        <authorList>
            <consortium name="RefSeq"/>
        </authorList>
    </citation>
    <scope>IDENTIFICATION</scope>
</reference>
<name>A0A8B7XZP3_ACAPL</name>
<dbReference type="InterPro" id="IPR016179">
    <property type="entry name" value="Insulin-like"/>
</dbReference>
<dbReference type="OrthoDB" id="5966706at2759"/>
<feature type="signal peptide" evidence="1">
    <location>
        <begin position="1"/>
        <end position="19"/>
    </location>
</feature>
<evidence type="ECO:0000313" key="4">
    <source>
        <dbReference type="RefSeq" id="XP_022085226.1"/>
    </source>
</evidence>
<protein>
    <submittedName>
        <fullName evidence="4">Uncharacterized protein LOC110976349</fullName>
    </submittedName>
</protein>
<dbReference type="SUPFAM" id="SSF56994">
    <property type="entry name" value="Insulin-like"/>
    <property type="match status" value="1"/>
</dbReference>
<dbReference type="InterPro" id="IPR036438">
    <property type="entry name" value="Insulin-like_sf"/>
</dbReference>
<feature type="chain" id="PRO_5034117528" evidence="1">
    <location>
        <begin position="20"/>
        <end position="122"/>
    </location>
</feature>
<keyword evidence="3" id="KW-1185">Reference proteome</keyword>
<dbReference type="GO" id="GO:0005576">
    <property type="term" value="C:extracellular region"/>
    <property type="evidence" value="ECO:0007669"/>
    <property type="project" value="InterPro"/>
</dbReference>
<sequence>MNRFILLLLLGAFVAAIFGDGPKLSESTAIDSDIEAKGDFSVADNGPKLWVCQGNVTNTLKNVCTHTGRPHSDTRDDVQEENNPEFLDEADANFFLRQQNSKQISEECCHEGCYWEEVLEYC</sequence>
<accession>A0A8B7XZP3</accession>
<feature type="domain" description="Insulin-like" evidence="2">
    <location>
        <begin position="52"/>
        <end position="122"/>
    </location>
</feature>